<proteinExistence type="predicted"/>
<reference evidence="3" key="1">
    <citation type="submission" date="2015-06" db="UniProtKB">
        <authorList>
            <consortium name="EnsemblPlants"/>
        </authorList>
    </citation>
    <scope>IDENTIFICATION</scope>
</reference>
<dbReference type="InterPro" id="IPR011990">
    <property type="entry name" value="TPR-like_helical_dom_sf"/>
</dbReference>
<dbReference type="InterPro" id="IPR053319">
    <property type="entry name" value="OEP61"/>
</dbReference>
<feature type="transmembrane region" description="Helical" evidence="2">
    <location>
        <begin position="376"/>
        <end position="395"/>
    </location>
</feature>
<keyword evidence="2" id="KW-1133">Transmembrane helix</keyword>
<accession>M8BMG0</accession>
<feature type="region of interest" description="Disordered" evidence="1">
    <location>
        <begin position="539"/>
        <end position="581"/>
    </location>
</feature>
<feature type="compositionally biased region" description="Basic and acidic residues" evidence="1">
    <location>
        <begin position="552"/>
        <end position="566"/>
    </location>
</feature>
<evidence type="ECO:0000256" key="2">
    <source>
        <dbReference type="SAM" id="Phobius"/>
    </source>
</evidence>
<dbReference type="AlphaFoldDB" id="M8BMG0"/>
<dbReference type="EnsemblPlants" id="EMT23013">
    <property type="protein sequence ID" value="EMT23013"/>
    <property type="gene ID" value="F775_00702"/>
</dbReference>
<dbReference type="PANTHER" id="PTHR48433:SF1">
    <property type="entry name" value="OUTER ENVELOPE PROTEIN 61-LIKE"/>
    <property type="match status" value="1"/>
</dbReference>
<organism evidence="3">
    <name type="scientific">Aegilops tauschii</name>
    <name type="common">Tausch's goatgrass</name>
    <name type="synonym">Aegilops squarrosa</name>
    <dbReference type="NCBI Taxonomy" id="37682"/>
    <lineage>
        <taxon>Eukaryota</taxon>
        <taxon>Viridiplantae</taxon>
        <taxon>Streptophyta</taxon>
        <taxon>Embryophyta</taxon>
        <taxon>Tracheophyta</taxon>
        <taxon>Spermatophyta</taxon>
        <taxon>Magnoliopsida</taxon>
        <taxon>Liliopsida</taxon>
        <taxon>Poales</taxon>
        <taxon>Poaceae</taxon>
        <taxon>BOP clade</taxon>
        <taxon>Pooideae</taxon>
        <taxon>Triticodae</taxon>
        <taxon>Triticeae</taxon>
        <taxon>Triticinae</taxon>
        <taxon>Aegilops</taxon>
    </lineage>
</organism>
<protein>
    <submittedName>
        <fullName evidence="3">Uncharacterized protein</fullName>
    </submittedName>
</protein>
<feature type="region of interest" description="Disordered" evidence="1">
    <location>
        <begin position="470"/>
        <end position="493"/>
    </location>
</feature>
<sequence>MMNPEMIRLAEEQMRRMSPDDLAMMQLQLASNPDLVKLASESTRNMTPQDLKLAAQELNQTRPEEMLSMAEKFATAKPEELTAMKAQGDAQITYATSRAKTVKQHRNQLHGRGRYTEAAATYKLAKDSLKNVPSAAAHTLRVECSLNLMYCYLKLGRLEDYVNNGSDVLLACDGSSKFAKAYYRRGQAYRGPGNQLQAAVTDLSKAHEISPEDETIDEVLRNTQGKLAAQGNLPKGVVIEEVVEEIPTFQPWSLQILGESHDKIVVKNQWMDQSPSTSSLPSIADMQEAVRKSLEDHATRQMFVSMMENMSPDVMADLSQKLSMKLSKEDAAKGQQAMPSLSPEGLDRMMRWMGRAQRGLEVPNMINNWLLSGGKGLIIAIVMLILALILMRLGFSGKSTLWPSRTLDPNSLARRRTPTRMWLLPNFNGTWAWGILVQASASSSCVVRAINKNIGPCSVSFTLKLHMGNSKSTVGEHQPEDDVTTGLTSGRSDAEHNASIIPVAEIVDNVYSTESVLTGGINVGDYNANFIPLHADVGREPSNDGIPSYSENNKDGTTKLRDDTQGIHRHAYTASKSTSPR</sequence>
<dbReference type="Gene3D" id="1.25.40.10">
    <property type="entry name" value="Tetratricopeptide repeat domain"/>
    <property type="match status" value="1"/>
</dbReference>
<dbReference type="SUPFAM" id="SSF48452">
    <property type="entry name" value="TPR-like"/>
    <property type="match status" value="1"/>
</dbReference>
<keyword evidence="2" id="KW-0812">Transmembrane</keyword>
<evidence type="ECO:0000256" key="1">
    <source>
        <dbReference type="SAM" id="MobiDB-lite"/>
    </source>
</evidence>
<dbReference type="PANTHER" id="PTHR48433">
    <property type="entry name" value="OUTER ENVELOPE PROTEIN 61-LIKE"/>
    <property type="match status" value="1"/>
</dbReference>
<keyword evidence="2" id="KW-0472">Membrane</keyword>
<name>M8BMG0_AEGTA</name>
<evidence type="ECO:0000313" key="3">
    <source>
        <dbReference type="EnsemblPlants" id="EMT23013"/>
    </source>
</evidence>